<proteinExistence type="predicted"/>
<dbReference type="Gene3D" id="1.20.1250.20">
    <property type="entry name" value="MFS general substrate transporter like domains"/>
    <property type="match status" value="1"/>
</dbReference>
<gene>
    <name evidence="6" type="ORF">OCBIM_22011101mg</name>
</gene>
<feature type="transmembrane region" description="Helical" evidence="5">
    <location>
        <begin position="68"/>
        <end position="89"/>
    </location>
</feature>
<dbReference type="PANTHER" id="PTHR24064">
    <property type="entry name" value="SOLUTE CARRIER FAMILY 22 MEMBER"/>
    <property type="match status" value="1"/>
</dbReference>
<feature type="transmembrane region" description="Helical" evidence="5">
    <location>
        <begin position="223"/>
        <end position="243"/>
    </location>
</feature>
<evidence type="ECO:0000256" key="3">
    <source>
        <dbReference type="ARBA" id="ARBA00022989"/>
    </source>
</evidence>
<dbReference type="GO" id="GO:0016020">
    <property type="term" value="C:membrane"/>
    <property type="evidence" value="ECO:0007669"/>
    <property type="project" value="UniProtKB-SubCell"/>
</dbReference>
<dbReference type="OrthoDB" id="6100430at2759"/>
<dbReference type="GO" id="GO:0022857">
    <property type="term" value="F:transmembrane transporter activity"/>
    <property type="evidence" value="ECO:0007669"/>
    <property type="project" value="InterPro"/>
</dbReference>
<keyword evidence="2 5" id="KW-0812">Transmembrane</keyword>
<keyword evidence="3 5" id="KW-1133">Transmembrane helix</keyword>
<feature type="transmembrane region" description="Helical" evidence="5">
    <location>
        <begin position="15"/>
        <end position="33"/>
    </location>
</feature>
<evidence type="ECO:0008006" key="7">
    <source>
        <dbReference type="Google" id="ProtNLM"/>
    </source>
</evidence>
<dbReference type="EMBL" id="KQ417748">
    <property type="protein sequence ID" value="KOF90484.1"/>
    <property type="molecule type" value="Genomic_DNA"/>
</dbReference>
<feature type="transmembrane region" description="Helical" evidence="5">
    <location>
        <begin position="182"/>
        <end position="203"/>
    </location>
</feature>
<dbReference type="SUPFAM" id="SSF103473">
    <property type="entry name" value="MFS general substrate transporter"/>
    <property type="match status" value="1"/>
</dbReference>
<comment type="subcellular location">
    <subcellularLocation>
        <location evidence="1">Membrane</location>
        <topology evidence="1">Multi-pass membrane protein</topology>
    </subcellularLocation>
</comment>
<dbReference type="InterPro" id="IPR036259">
    <property type="entry name" value="MFS_trans_sf"/>
</dbReference>
<organism evidence="6">
    <name type="scientific">Octopus bimaculoides</name>
    <name type="common">California two-spotted octopus</name>
    <dbReference type="NCBI Taxonomy" id="37653"/>
    <lineage>
        <taxon>Eukaryota</taxon>
        <taxon>Metazoa</taxon>
        <taxon>Spiralia</taxon>
        <taxon>Lophotrochozoa</taxon>
        <taxon>Mollusca</taxon>
        <taxon>Cephalopoda</taxon>
        <taxon>Coleoidea</taxon>
        <taxon>Octopodiformes</taxon>
        <taxon>Octopoda</taxon>
        <taxon>Incirrata</taxon>
        <taxon>Octopodidae</taxon>
        <taxon>Octopus</taxon>
    </lineage>
</organism>
<dbReference type="Pfam" id="PF00083">
    <property type="entry name" value="Sugar_tr"/>
    <property type="match status" value="1"/>
</dbReference>
<dbReference type="AlphaFoldDB" id="A0A0L8HMS7"/>
<evidence type="ECO:0000256" key="2">
    <source>
        <dbReference type="ARBA" id="ARBA00022692"/>
    </source>
</evidence>
<accession>A0A0L8HMS7</accession>
<keyword evidence="4 5" id="KW-0472">Membrane</keyword>
<evidence type="ECO:0000256" key="1">
    <source>
        <dbReference type="ARBA" id="ARBA00004141"/>
    </source>
</evidence>
<dbReference type="InterPro" id="IPR005828">
    <property type="entry name" value="MFS_sugar_transport-like"/>
</dbReference>
<name>A0A0L8HMS7_OCTBM</name>
<evidence type="ECO:0000313" key="6">
    <source>
        <dbReference type="EMBL" id="KOF90484.1"/>
    </source>
</evidence>
<sequence>MLSSSNVYHNRELKYIFLQGSAIPGFTMILELYPADKRTLISCILGIWWGICVMILALVAYVMKHSEWRWLCAVFGFPGIVCVFEFWYLRESIRWLFAKGKIVEAERVVKRAAKLNGVDFEATWTKCLKSNESAMEMHQLSEQSKELIDRNGTNPEDEAKVHPKESALGLWTMMKYSTTRNITLVIMFAWLITSVTYFGLYLTSSSLSGDRHLNYFLTASMELPSSLILYKLFMLFVNTLYLIHIRIYIYTCTHVSSHKKIDR</sequence>
<reference evidence="6" key="1">
    <citation type="submission" date="2015-07" db="EMBL/GenBank/DDBJ databases">
        <title>MeaNS - Measles Nucleotide Surveillance Program.</title>
        <authorList>
            <person name="Tran T."/>
            <person name="Druce J."/>
        </authorList>
    </citation>
    <scope>NUCLEOTIDE SEQUENCE</scope>
    <source>
        <strain evidence="6">UCB-OBI-ISO-001</strain>
        <tissue evidence="6">Gonad</tissue>
    </source>
</reference>
<protein>
    <recommendedName>
        <fullName evidence="7">Major facilitator superfamily (MFS) profile domain-containing protein</fullName>
    </recommendedName>
</protein>
<feature type="transmembrane region" description="Helical" evidence="5">
    <location>
        <begin position="40"/>
        <end position="62"/>
    </location>
</feature>
<evidence type="ECO:0000256" key="4">
    <source>
        <dbReference type="ARBA" id="ARBA00023136"/>
    </source>
</evidence>
<evidence type="ECO:0000256" key="5">
    <source>
        <dbReference type="SAM" id="Phobius"/>
    </source>
</evidence>